<evidence type="ECO:0000313" key="3">
    <source>
        <dbReference type="Proteomes" id="UP000007800"/>
    </source>
</evidence>
<accession>C5KGE0</accession>
<organism evidence="3">
    <name type="scientific">Perkinsus marinus (strain ATCC 50983 / TXsc)</name>
    <dbReference type="NCBI Taxonomy" id="423536"/>
    <lineage>
        <taxon>Eukaryota</taxon>
        <taxon>Sar</taxon>
        <taxon>Alveolata</taxon>
        <taxon>Perkinsozoa</taxon>
        <taxon>Perkinsea</taxon>
        <taxon>Perkinsida</taxon>
        <taxon>Perkinsidae</taxon>
        <taxon>Perkinsus</taxon>
    </lineage>
</organism>
<evidence type="ECO:0000256" key="1">
    <source>
        <dbReference type="SAM" id="MobiDB-lite"/>
    </source>
</evidence>
<name>C5KGE0_PERM5</name>
<dbReference type="GeneID" id="9063628"/>
<evidence type="ECO:0000313" key="2">
    <source>
        <dbReference type="EMBL" id="EER16496.1"/>
    </source>
</evidence>
<dbReference type="Proteomes" id="UP000007800">
    <property type="component" value="Unassembled WGS sequence"/>
</dbReference>
<dbReference type="EMBL" id="GG672918">
    <property type="protein sequence ID" value="EER16496.1"/>
    <property type="molecule type" value="Genomic_DNA"/>
</dbReference>
<gene>
    <name evidence="2" type="ORF">Pmar_PMAR021095</name>
</gene>
<dbReference type="InParanoid" id="C5KGE0"/>
<reference evidence="2 3" key="1">
    <citation type="submission" date="2008-07" db="EMBL/GenBank/DDBJ databases">
        <authorList>
            <person name="El-Sayed N."/>
            <person name="Caler E."/>
            <person name="Inman J."/>
            <person name="Amedeo P."/>
            <person name="Hass B."/>
            <person name="Wortman J."/>
        </authorList>
    </citation>
    <scope>NUCLEOTIDE SEQUENCE [LARGE SCALE GENOMIC DNA]</scope>
    <source>
        <strain evidence="3">ATCC 50983 / TXsc</strain>
    </source>
</reference>
<proteinExistence type="predicted"/>
<dbReference type="AlphaFoldDB" id="C5KGE0"/>
<dbReference type="RefSeq" id="XP_002784700.1">
    <property type="nucleotide sequence ID" value="XM_002784654.1"/>
</dbReference>
<sequence length="94" mass="10039">MVSTVDRGQPSRDQAGLQTALGFAASQLFKAGCFVGDKIDELFDALIPNETPTNLGRGSSRTSKESTVEDGEWVLVERPSRNVSPQSAASIRGK</sequence>
<dbReference type="OrthoDB" id="10458727at2759"/>
<protein>
    <submittedName>
        <fullName evidence="2">Uncharacterized protein</fullName>
    </submittedName>
</protein>
<keyword evidence="3" id="KW-1185">Reference proteome</keyword>
<dbReference type="OMA" id="STVDRGQ"/>
<feature type="compositionally biased region" description="Polar residues" evidence="1">
    <location>
        <begin position="50"/>
        <end position="61"/>
    </location>
</feature>
<feature type="region of interest" description="Disordered" evidence="1">
    <location>
        <begin position="49"/>
        <end position="70"/>
    </location>
</feature>